<keyword evidence="14" id="KW-1185">Reference proteome</keyword>
<gene>
    <name evidence="13" type="ORF">FEV51_08510</name>
</gene>
<dbReference type="AlphaFoldDB" id="A0A5S3P647"/>
<comment type="function">
    <text evidence="9">Acts as an acyl-protein thioesterase that hydrolyzes fatty acids from acylated residues in proteins. Regulates the mitochondrial S-depalmitoylation of the nucleophilic active site residue of peroxiredoxin-5/PRDX5, a key antioxidant protein, therefore modulating mitochondrial antioxidant ability. Also catalyzes the deglucuronidation of mycophenolic acid acyl-glucuronide, an active metabolite of the immunosuppressant drug mycophenolate.</text>
</comment>
<evidence type="ECO:0000256" key="2">
    <source>
        <dbReference type="ARBA" id="ARBA00022801"/>
    </source>
</evidence>
<dbReference type="EC" id="3.1.1.93" evidence="4"/>
<reference evidence="13 14" key="1">
    <citation type="submission" date="2019-05" db="EMBL/GenBank/DDBJ databases">
        <title>Erythrobacter marisflavi sp. nov., isolated from isolated from water of an estuary environment.</title>
        <authorList>
            <person name="Yoon J.-H."/>
        </authorList>
    </citation>
    <scope>NUCLEOTIDE SEQUENCE [LARGE SCALE GENOMIC DNA]</scope>
    <source>
        <strain evidence="13 14">KEM-5</strain>
    </source>
</reference>
<evidence type="ECO:0000313" key="13">
    <source>
        <dbReference type="EMBL" id="TMM48311.1"/>
    </source>
</evidence>
<proteinExistence type="predicted"/>
<dbReference type="PANTHER" id="PTHR16138">
    <property type="entry name" value="MYCOPHENOLIC ACID ACYL-GLUCURONIDE ESTERASE, MITOCHONDRIAL"/>
    <property type="match status" value="1"/>
</dbReference>
<evidence type="ECO:0000256" key="5">
    <source>
        <dbReference type="ARBA" id="ARBA00039314"/>
    </source>
</evidence>
<evidence type="ECO:0000256" key="8">
    <source>
        <dbReference type="ARBA" id="ARBA00042704"/>
    </source>
</evidence>
<evidence type="ECO:0000259" key="12">
    <source>
        <dbReference type="Pfam" id="PF12697"/>
    </source>
</evidence>
<sequence length="247" mass="26426">MIETQFHTMPDGRRVAFRLHRGADPALVFLPGYMSDMAGGKASALMAWAQQTGRSCLLMDYSGCGTSAGEFADGTLSRWSAEVAALIKVQLDGPVVLVGSSMGGWLMLLVARALSTQVAGLIGIAAAPDFTDWGYGEGDKARLAAGEIVLEDNPYGPEPTPIHPGFFADGQAQLQLGSTIPIDAPVRLIHGQRDADVPWRLSLQLAEALRSDDIQVTLVKDGDHRLSRPQDIALLLRTAALLTETFE</sequence>
<feature type="domain" description="AB hydrolase-1" evidence="12">
    <location>
        <begin position="27"/>
        <end position="211"/>
    </location>
</feature>
<dbReference type="GO" id="GO:0102390">
    <property type="term" value="F:mycophenolic acid acyl-glucuronide esterase activity"/>
    <property type="evidence" value="ECO:0007669"/>
    <property type="project" value="UniProtKB-EC"/>
</dbReference>
<protein>
    <recommendedName>
        <fullName evidence="5">Palmitoyl-protein thioesterase ABHD10, mitochondrial</fullName>
        <ecNumber evidence="4">3.1.1.93</ecNumber>
        <ecNumber evidence="1">3.1.2.22</ecNumber>
    </recommendedName>
    <alternativeName>
        <fullName evidence="7">Acyl-protein thioesterase ABHD10</fullName>
    </alternativeName>
    <alternativeName>
        <fullName evidence="8">Alpha/beta hydrolase domain-containing protein 10</fullName>
    </alternativeName>
    <alternativeName>
        <fullName evidence="6">Mycophenolic acid acyl-glucuronide esterase, mitochondrial</fullName>
    </alternativeName>
</protein>
<evidence type="ECO:0000256" key="3">
    <source>
        <dbReference type="ARBA" id="ARBA00022946"/>
    </source>
</evidence>
<accession>A0A5S3P647</accession>
<evidence type="ECO:0000256" key="1">
    <source>
        <dbReference type="ARBA" id="ARBA00012423"/>
    </source>
</evidence>
<evidence type="ECO:0000256" key="7">
    <source>
        <dbReference type="ARBA" id="ARBA00042645"/>
    </source>
</evidence>
<dbReference type="EC" id="3.1.2.22" evidence="1"/>
<comment type="catalytic activity">
    <reaction evidence="10">
        <text>S-hexadecanoyl-L-cysteinyl-[protein] + H2O = L-cysteinyl-[protein] + hexadecanoate + H(+)</text>
        <dbReference type="Rhea" id="RHEA:19233"/>
        <dbReference type="Rhea" id="RHEA-COMP:10131"/>
        <dbReference type="Rhea" id="RHEA-COMP:11032"/>
        <dbReference type="ChEBI" id="CHEBI:7896"/>
        <dbReference type="ChEBI" id="CHEBI:15377"/>
        <dbReference type="ChEBI" id="CHEBI:15378"/>
        <dbReference type="ChEBI" id="CHEBI:29950"/>
        <dbReference type="ChEBI" id="CHEBI:74151"/>
        <dbReference type="EC" id="3.1.2.22"/>
    </reaction>
    <physiologicalReaction direction="left-to-right" evidence="10">
        <dbReference type="Rhea" id="RHEA:19234"/>
    </physiologicalReaction>
</comment>
<dbReference type="InterPro" id="IPR029058">
    <property type="entry name" value="AB_hydrolase_fold"/>
</dbReference>
<evidence type="ECO:0000256" key="6">
    <source>
        <dbReference type="ARBA" id="ARBA00041520"/>
    </source>
</evidence>
<dbReference type="PANTHER" id="PTHR16138:SF7">
    <property type="entry name" value="PALMITOYL-PROTEIN THIOESTERASE ABHD10, MITOCHONDRIAL"/>
    <property type="match status" value="1"/>
</dbReference>
<organism evidence="13 14">
    <name type="scientific">Qipengyuania marisflavi</name>
    <dbReference type="NCBI Taxonomy" id="2486356"/>
    <lineage>
        <taxon>Bacteria</taxon>
        <taxon>Pseudomonadati</taxon>
        <taxon>Pseudomonadota</taxon>
        <taxon>Alphaproteobacteria</taxon>
        <taxon>Sphingomonadales</taxon>
        <taxon>Erythrobacteraceae</taxon>
        <taxon>Qipengyuania</taxon>
    </lineage>
</organism>
<dbReference type="Pfam" id="PF12697">
    <property type="entry name" value="Abhydrolase_6"/>
    <property type="match status" value="1"/>
</dbReference>
<keyword evidence="3" id="KW-0809">Transit peptide</keyword>
<dbReference type="Gene3D" id="3.40.50.1820">
    <property type="entry name" value="alpha/beta hydrolase"/>
    <property type="match status" value="1"/>
</dbReference>
<dbReference type="OrthoDB" id="9813296at2"/>
<dbReference type="InterPro" id="IPR000073">
    <property type="entry name" value="AB_hydrolase_1"/>
</dbReference>
<comment type="caution">
    <text evidence="13">The sequence shown here is derived from an EMBL/GenBank/DDBJ whole genome shotgun (WGS) entry which is preliminary data.</text>
</comment>
<evidence type="ECO:0000256" key="10">
    <source>
        <dbReference type="ARBA" id="ARBA00047409"/>
    </source>
</evidence>
<dbReference type="Proteomes" id="UP000309668">
    <property type="component" value="Unassembled WGS sequence"/>
</dbReference>
<evidence type="ECO:0000256" key="4">
    <source>
        <dbReference type="ARBA" id="ARBA00039132"/>
    </source>
</evidence>
<evidence type="ECO:0000313" key="14">
    <source>
        <dbReference type="Proteomes" id="UP000309668"/>
    </source>
</evidence>
<comment type="catalytic activity">
    <reaction evidence="11">
        <text>mycophenolic acid O-acyl-beta-D-glucuronide + H2O = mycophenolate + D-glucuronate + H(+)</text>
        <dbReference type="Rhea" id="RHEA:34179"/>
        <dbReference type="ChEBI" id="CHEBI:15377"/>
        <dbReference type="ChEBI" id="CHEBI:15378"/>
        <dbReference type="ChEBI" id="CHEBI:58720"/>
        <dbReference type="ChEBI" id="CHEBI:62932"/>
        <dbReference type="ChEBI" id="CHEBI:66982"/>
        <dbReference type="EC" id="3.1.1.93"/>
    </reaction>
    <physiologicalReaction direction="left-to-right" evidence="11">
        <dbReference type="Rhea" id="RHEA:34180"/>
    </physiologicalReaction>
</comment>
<dbReference type="InterPro" id="IPR052382">
    <property type="entry name" value="ABHD10_acyl-thioesterase"/>
</dbReference>
<dbReference type="GO" id="GO:0008474">
    <property type="term" value="F:palmitoyl-(protein) hydrolase activity"/>
    <property type="evidence" value="ECO:0007669"/>
    <property type="project" value="UniProtKB-EC"/>
</dbReference>
<keyword evidence="2 13" id="KW-0378">Hydrolase</keyword>
<evidence type="ECO:0000256" key="9">
    <source>
        <dbReference type="ARBA" id="ARBA00046047"/>
    </source>
</evidence>
<dbReference type="RefSeq" id="WP_138617868.1">
    <property type="nucleotide sequence ID" value="NZ_VCAO01000003.1"/>
</dbReference>
<dbReference type="SUPFAM" id="SSF53474">
    <property type="entry name" value="alpha/beta-Hydrolases"/>
    <property type="match status" value="1"/>
</dbReference>
<name>A0A5S3P647_9SPHN</name>
<dbReference type="EMBL" id="VCAO01000003">
    <property type="protein sequence ID" value="TMM48311.1"/>
    <property type="molecule type" value="Genomic_DNA"/>
</dbReference>
<evidence type="ECO:0000256" key="11">
    <source>
        <dbReference type="ARBA" id="ARBA00047972"/>
    </source>
</evidence>